<reference evidence="1 2" key="1">
    <citation type="journal article" date="2006" name="Nature">
        <title>Global trends of whole-genome duplications revealed by the ciliate Paramecium tetraurelia.</title>
        <authorList>
            <consortium name="Genoscope"/>
            <person name="Aury J.-M."/>
            <person name="Jaillon O."/>
            <person name="Duret L."/>
            <person name="Noel B."/>
            <person name="Jubin C."/>
            <person name="Porcel B.M."/>
            <person name="Segurens B."/>
            <person name="Daubin V."/>
            <person name="Anthouard V."/>
            <person name="Aiach N."/>
            <person name="Arnaiz O."/>
            <person name="Billaut A."/>
            <person name="Beisson J."/>
            <person name="Blanc I."/>
            <person name="Bouhouche K."/>
            <person name="Camara F."/>
            <person name="Duharcourt S."/>
            <person name="Guigo R."/>
            <person name="Gogendeau D."/>
            <person name="Katinka M."/>
            <person name="Keller A.-M."/>
            <person name="Kissmehl R."/>
            <person name="Klotz C."/>
            <person name="Koll F."/>
            <person name="Le Moue A."/>
            <person name="Lepere C."/>
            <person name="Malinsky S."/>
            <person name="Nowacki M."/>
            <person name="Nowak J.K."/>
            <person name="Plattner H."/>
            <person name="Poulain J."/>
            <person name="Ruiz F."/>
            <person name="Serrano V."/>
            <person name="Zagulski M."/>
            <person name="Dessen P."/>
            <person name="Betermier M."/>
            <person name="Weissenbach J."/>
            <person name="Scarpelli C."/>
            <person name="Schachter V."/>
            <person name="Sperling L."/>
            <person name="Meyer E."/>
            <person name="Cohen J."/>
            <person name="Wincker P."/>
        </authorList>
    </citation>
    <scope>NUCLEOTIDE SEQUENCE [LARGE SCALE GENOMIC DNA]</scope>
    <source>
        <strain evidence="1 2">Stock d4-2</strain>
    </source>
</reference>
<evidence type="ECO:0000313" key="1">
    <source>
        <dbReference type="EMBL" id="CAK57291.1"/>
    </source>
</evidence>
<protein>
    <submittedName>
        <fullName evidence="1">Uncharacterized protein</fullName>
    </submittedName>
</protein>
<gene>
    <name evidence="1" type="ORF">GSPATT00028326001</name>
</gene>
<dbReference type="Proteomes" id="UP000000600">
    <property type="component" value="Unassembled WGS sequence"/>
</dbReference>
<dbReference type="KEGG" id="ptm:GSPATT00028326001"/>
<evidence type="ECO:0000313" key="2">
    <source>
        <dbReference type="Proteomes" id="UP000000600"/>
    </source>
</evidence>
<proteinExistence type="predicted"/>
<accession>A0BFH4</accession>
<dbReference type="GeneID" id="5010473"/>
<organism evidence="1 2">
    <name type="scientific">Paramecium tetraurelia</name>
    <dbReference type="NCBI Taxonomy" id="5888"/>
    <lineage>
        <taxon>Eukaryota</taxon>
        <taxon>Sar</taxon>
        <taxon>Alveolata</taxon>
        <taxon>Ciliophora</taxon>
        <taxon>Intramacronucleata</taxon>
        <taxon>Oligohymenophorea</taxon>
        <taxon>Peniculida</taxon>
        <taxon>Parameciidae</taxon>
        <taxon>Paramecium</taxon>
    </lineage>
</organism>
<dbReference type="EMBL" id="CT867991">
    <property type="protein sequence ID" value="CAK57291.1"/>
    <property type="molecule type" value="Genomic_DNA"/>
</dbReference>
<dbReference type="HOGENOM" id="CLU_1163042_0_0_1"/>
<dbReference type="InParanoid" id="A0BFH4"/>
<sequence>MSKTTYHPQFQCSSPVNDEELLSVKKSFDSEISIYNPENELQDMNQAQKGFSQLFDDYGYIVFRNGDLEKQKSIQIIDNESFAFIEEEDNSLNLFHDQYSESKQKYDPIKIKEEPPQRPKKFLDKNFCRYILLYAFRTIENNQFAETISSICSQFQFNYNDFIQYYTKQRVLIMGYQALKKELIYDGDSIQNQNRKKAFKEVLVWYLNTLATKQILSSKKQNIKDYLKFKNYVMLYNIHNPKAWTGNKIQWN</sequence>
<dbReference type="RefSeq" id="XP_001424689.1">
    <property type="nucleotide sequence ID" value="XM_001424652.2"/>
</dbReference>
<name>A0BFH4_PARTE</name>
<dbReference type="OMA" id="LYNIHNP"/>
<keyword evidence="2" id="KW-1185">Reference proteome</keyword>
<dbReference type="OrthoDB" id="311477at2759"/>
<dbReference type="AlphaFoldDB" id="A0BFH4"/>